<evidence type="ECO:0000256" key="1">
    <source>
        <dbReference type="SAM" id="Phobius"/>
    </source>
</evidence>
<keyword evidence="5" id="KW-1185">Reference proteome</keyword>
<feature type="transmembrane region" description="Helical" evidence="1">
    <location>
        <begin position="25"/>
        <end position="45"/>
    </location>
</feature>
<dbReference type="EMBL" id="JAFBXE010000009">
    <property type="protein sequence ID" value="MBM2413444.1"/>
    <property type="molecule type" value="Genomic_DNA"/>
</dbReference>
<reference evidence="2 5" key="1">
    <citation type="submission" date="2021-01" db="EMBL/GenBank/DDBJ databases">
        <title>Diatom-associated Roseobacters Show Island Model of Population Structure.</title>
        <authorList>
            <person name="Qu L."/>
            <person name="Feng X."/>
            <person name="Chen Y."/>
            <person name="Li L."/>
            <person name="Wang X."/>
            <person name="Hu Z."/>
            <person name="Wang H."/>
            <person name="Luo H."/>
        </authorList>
    </citation>
    <scope>NUCLEOTIDE SEQUENCE</scope>
    <source>
        <strain evidence="3 5">CC28-63</strain>
        <strain evidence="2">CC28-69</strain>
    </source>
</reference>
<proteinExistence type="predicted"/>
<comment type="caution">
    <text evidence="2">The sequence shown here is derived from an EMBL/GenBank/DDBJ whole genome shotgun (WGS) entry which is preliminary data.</text>
</comment>
<evidence type="ECO:0008006" key="6">
    <source>
        <dbReference type="Google" id="ProtNLM"/>
    </source>
</evidence>
<dbReference type="AlphaFoldDB" id="A0A9Q2NTF0"/>
<feature type="transmembrane region" description="Helical" evidence="1">
    <location>
        <begin position="57"/>
        <end position="79"/>
    </location>
</feature>
<sequence length="187" mass="19896">MPSLKNIETEAPPEQPARAVFDTGFYILALSALAAGVLVVVLKGWDRALEIAQDEMMFMAVLAPKIAAGMFIAATLPLLLPRDKVAIWIGRESGMRGLLLAAFAGAAIPGGPAMTFPLAASFGLVGADVGAIMAFVSSWALLSLNRTLIWEFSFLPVDLVWWRVLLCLPFPILIGLAARAVFGGRDA</sequence>
<dbReference type="RefSeq" id="WP_085628690.1">
    <property type="nucleotide sequence ID" value="NZ_JAFBWU010000009.1"/>
</dbReference>
<evidence type="ECO:0000313" key="4">
    <source>
        <dbReference type="Proteomes" id="UP000755667"/>
    </source>
</evidence>
<gene>
    <name evidence="2" type="ORF">JQX41_14110</name>
    <name evidence="3" type="ORF">JQX48_14120</name>
</gene>
<feature type="transmembrane region" description="Helical" evidence="1">
    <location>
        <begin position="160"/>
        <end position="182"/>
    </location>
</feature>
<organism evidence="2 4">
    <name type="scientific">Marivita cryptomonadis</name>
    <dbReference type="NCBI Taxonomy" id="505252"/>
    <lineage>
        <taxon>Bacteria</taxon>
        <taxon>Pseudomonadati</taxon>
        <taxon>Pseudomonadota</taxon>
        <taxon>Alphaproteobacteria</taxon>
        <taxon>Rhodobacterales</taxon>
        <taxon>Roseobacteraceae</taxon>
        <taxon>Marivita</taxon>
    </lineage>
</organism>
<feature type="transmembrane region" description="Helical" evidence="1">
    <location>
        <begin position="118"/>
        <end position="140"/>
    </location>
</feature>
<keyword evidence="1" id="KW-1133">Transmembrane helix</keyword>
<dbReference type="OrthoDB" id="5797013at2"/>
<keyword evidence="1" id="KW-0472">Membrane</keyword>
<keyword evidence="1" id="KW-0812">Transmembrane</keyword>
<name>A0A9Q2NTF0_9RHOB</name>
<evidence type="ECO:0000313" key="5">
    <source>
        <dbReference type="Proteomes" id="UP000809440"/>
    </source>
</evidence>
<dbReference type="Proteomes" id="UP000809440">
    <property type="component" value="Unassembled WGS sequence"/>
</dbReference>
<evidence type="ECO:0000313" key="3">
    <source>
        <dbReference type="EMBL" id="MBM2418113.1"/>
    </source>
</evidence>
<dbReference type="EMBL" id="JAFBXF010000009">
    <property type="protein sequence ID" value="MBM2418113.1"/>
    <property type="molecule type" value="Genomic_DNA"/>
</dbReference>
<dbReference type="Proteomes" id="UP000755667">
    <property type="component" value="Unassembled WGS sequence"/>
</dbReference>
<evidence type="ECO:0000313" key="2">
    <source>
        <dbReference type="EMBL" id="MBM2413444.1"/>
    </source>
</evidence>
<feature type="transmembrane region" description="Helical" evidence="1">
    <location>
        <begin position="85"/>
        <end position="106"/>
    </location>
</feature>
<dbReference type="GeneID" id="62640425"/>
<accession>A0A9Q2NTF0</accession>
<protein>
    <recommendedName>
        <fullName evidence="6">Permease</fullName>
    </recommendedName>
</protein>